<sequence length="140" mass="15146">KNTRLQIVNLSMNGLGNDGALGVAEMIKNSSTLTHLDISSNRIGLPGASVISKALEGNEVLKDFKMGHNPIGVDGAKMLLKVITAENSRHVLKCFDISGVDVDKEFREMKLLYLATKKINISHGAILGEYVLGMKKVTKP</sequence>
<evidence type="ECO:0000313" key="2">
    <source>
        <dbReference type="Proteomes" id="UP001634394"/>
    </source>
</evidence>
<gene>
    <name evidence="1" type="ORF">ACJMK2_037765</name>
</gene>
<comment type="caution">
    <text evidence="1">The sequence shown here is derived from an EMBL/GenBank/DDBJ whole genome shotgun (WGS) entry which is preliminary data.</text>
</comment>
<name>A0ABD3WNA3_SINWO</name>
<dbReference type="Proteomes" id="UP001634394">
    <property type="component" value="Unassembled WGS sequence"/>
</dbReference>
<dbReference type="AlphaFoldDB" id="A0ABD3WNA3"/>
<protein>
    <submittedName>
        <fullName evidence="1">Uncharacterized protein</fullName>
    </submittedName>
</protein>
<evidence type="ECO:0000313" key="1">
    <source>
        <dbReference type="EMBL" id="KAL3874796.1"/>
    </source>
</evidence>
<dbReference type="InterPro" id="IPR032675">
    <property type="entry name" value="LRR_dom_sf"/>
</dbReference>
<reference evidence="1 2" key="1">
    <citation type="submission" date="2024-11" db="EMBL/GenBank/DDBJ databases">
        <title>Chromosome-level genome assembly of the freshwater bivalve Anodonta woodiana.</title>
        <authorList>
            <person name="Chen X."/>
        </authorList>
    </citation>
    <scope>NUCLEOTIDE SEQUENCE [LARGE SCALE GENOMIC DNA]</scope>
    <source>
        <strain evidence="1">MN2024</strain>
        <tissue evidence="1">Gills</tissue>
    </source>
</reference>
<feature type="non-terminal residue" evidence="1">
    <location>
        <position position="1"/>
    </location>
</feature>
<dbReference type="Pfam" id="PF13516">
    <property type="entry name" value="LRR_6"/>
    <property type="match status" value="3"/>
</dbReference>
<dbReference type="InterPro" id="IPR001611">
    <property type="entry name" value="Leu-rich_rpt"/>
</dbReference>
<dbReference type="PANTHER" id="PTHR24114">
    <property type="entry name" value="LEUCINE RICH REPEAT FAMILY PROTEIN"/>
    <property type="match status" value="1"/>
</dbReference>
<proteinExistence type="predicted"/>
<dbReference type="InterPro" id="IPR052394">
    <property type="entry name" value="LRR-containing"/>
</dbReference>
<organism evidence="1 2">
    <name type="scientific">Sinanodonta woodiana</name>
    <name type="common">Chinese pond mussel</name>
    <name type="synonym">Anodonta woodiana</name>
    <dbReference type="NCBI Taxonomy" id="1069815"/>
    <lineage>
        <taxon>Eukaryota</taxon>
        <taxon>Metazoa</taxon>
        <taxon>Spiralia</taxon>
        <taxon>Lophotrochozoa</taxon>
        <taxon>Mollusca</taxon>
        <taxon>Bivalvia</taxon>
        <taxon>Autobranchia</taxon>
        <taxon>Heteroconchia</taxon>
        <taxon>Palaeoheterodonta</taxon>
        <taxon>Unionida</taxon>
        <taxon>Unionoidea</taxon>
        <taxon>Unionidae</taxon>
        <taxon>Unioninae</taxon>
        <taxon>Sinanodonta</taxon>
    </lineage>
</organism>
<feature type="non-terminal residue" evidence="1">
    <location>
        <position position="140"/>
    </location>
</feature>
<dbReference type="EMBL" id="JBJQND010000006">
    <property type="protein sequence ID" value="KAL3874796.1"/>
    <property type="molecule type" value="Genomic_DNA"/>
</dbReference>
<dbReference type="SMART" id="SM00368">
    <property type="entry name" value="LRR_RI"/>
    <property type="match status" value="3"/>
</dbReference>
<dbReference type="PANTHER" id="PTHR24114:SF2">
    <property type="entry name" value="F-BOX DOMAIN-CONTAINING PROTEIN-RELATED"/>
    <property type="match status" value="1"/>
</dbReference>
<dbReference type="SUPFAM" id="SSF52047">
    <property type="entry name" value="RNI-like"/>
    <property type="match status" value="1"/>
</dbReference>
<accession>A0ABD3WNA3</accession>
<keyword evidence="2" id="KW-1185">Reference proteome</keyword>
<dbReference type="Gene3D" id="3.80.10.10">
    <property type="entry name" value="Ribonuclease Inhibitor"/>
    <property type="match status" value="1"/>
</dbReference>